<sequence length="46" mass="5496">MDNEQLLNLIHQLSYIVDGSNLHISERNDFHYYIGEILKIVNHEKE</sequence>
<name>A0A6J7WMA8_9CAUD</name>
<organism evidence="1">
    <name type="scientific">uncultured Caudovirales phage</name>
    <dbReference type="NCBI Taxonomy" id="2100421"/>
    <lineage>
        <taxon>Viruses</taxon>
        <taxon>Duplodnaviria</taxon>
        <taxon>Heunggongvirae</taxon>
        <taxon>Uroviricota</taxon>
        <taxon>Caudoviricetes</taxon>
        <taxon>Peduoviridae</taxon>
        <taxon>Maltschvirus</taxon>
        <taxon>Maltschvirus maltsch</taxon>
    </lineage>
</organism>
<protein>
    <submittedName>
        <fullName evidence="1">Uncharacterized protein</fullName>
    </submittedName>
</protein>
<proteinExistence type="predicted"/>
<gene>
    <name evidence="1" type="ORF">UFOVP187_25</name>
</gene>
<accession>A0A6J7WMA8</accession>
<dbReference type="EMBL" id="LR798237">
    <property type="protein sequence ID" value="CAB5212515.1"/>
    <property type="molecule type" value="Genomic_DNA"/>
</dbReference>
<evidence type="ECO:0000313" key="1">
    <source>
        <dbReference type="EMBL" id="CAB5212515.1"/>
    </source>
</evidence>
<reference evidence="1" key="1">
    <citation type="submission" date="2020-05" db="EMBL/GenBank/DDBJ databases">
        <authorList>
            <person name="Chiriac C."/>
            <person name="Salcher M."/>
            <person name="Ghai R."/>
            <person name="Kavagutti S V."/>
        </authorList>
    </citation>
    <scope>NUCLEOTIDE SEQUENCE</scope>
</reference>